<feature type="transmembrane region" description="Helical" evidence="1">
    <location>
        <begin position="149"/>
        <end position="167"/>
    </location>
</feature>
<reference evidence="4" key="1">
    <citation type="submission" date="2017-04" db="EMBL/GenBank/DDBJ databases">
        <authorList>
            <person name="Varghese N."/>
            <person name="Submissions S."/>
        </authorList>
    </citation>
    <scope>NUCLEOTIDE SEQUENCE [LARGE SCALE GENOMIC DNA]</scope>
    <source>
        <strain evidence="4">DSM 16537</strain>
    </source>
</reference>
<feature type="transmembrane region" description="Helical" evidence="1">
    <location>
        <begin position="119"/>
        <end position="137"/>
    </location>
</feature>
<protein>
    <submittedName>
        <fullName evidence="3">Predicted acyltransferase</fullName>
    </submittedName>
</protein>
<feature type="transmembrane region" description="Helical" evidence="1">
    <location>
        <begin position="237"/>
        <end position="260"/>
    </location>
</feature>
<dbReference type="PANTHER" id="PTHR31061:SF24">
    <property type="entry name" value="LD22376P"/>
    <property type="match status" value="1"/>
</dbReference>
<feature type="transmembrane region" description="Helical" evidence="1">
    <location>
        <begin position="54"/>
        <end position="76"/>
    </location>
</feature>
<keyword evidence="3" id="KW-0808">Transferase</keyword>
<organism evidence="3 4">
    <name type="scientific">Aquiflexum balticum DSM 16537</name>
    <dbReference type="NCBI Taxonomy" id="758820"/>
    <lineage>
        <taxon>Bacteria</taxon>
        <taxon>Pseudomonadati</taxon>
        <taxon>Bacteroidota</taxon>
        <taxon>Cytophagia</taxon>
        <taxon>Cytophagales</taxon>
        <taxon>Cyclobacteriaceae</taxon>
        <taxon>Aquiflexum</taxon>
    </lineage>
</organism>
<feature type="transmembrane region" description="Helical" evidence="1">
    <location>
        <begin position="88"/>
        <end position="107"/>
    </location>
</feature>
<dbReference type="PANTHER" id="PTHR31061">
    <property type="entry name" value="LD22376P"/>
    <property type="match status" value="1"/>
</dbReference>
<accession>A0A1W2H322</accession>
<evidence type="ECO:0000313" key="3">
    <source>
        <dbReference type="EMBL" id="SMD43347.1"/>
    </source>
</evidence>
<feature type="transmembrane region" description="Helical" evidence="1">
    <location>
        <begin position="344"/>
        <end position="366"/>
    </location>
</feature>
<dbReference type="GO" id="GO:0016746">
    <property type="term" value="F:acyltransferase activity"/>
    <property type="evidence" value="ECO:0007669"/>
    <property type="project" value="UniProtKB-KW"/>
</dbReference>
<proteinExistence type="predicted"/>
<name>A0A1W2H322_9BACT</name>
<dbReference type="Proteomes" id="UP000192333">
    <property type="component" value="Chromosome I"/>
</dbReference>
<feature type="domain" description="DUF5009" evidence="2">
    <location>
        <begin position="13"/>
        <end position="240"/>
    </location>
</feature>
<dbReference type="STRING" id="758820.SAMN00777080_1937"/>
<evidence type="ECO:0000313" key="4">
    <source>
        <dbReference type="Proteomes" id="UP000192333"/>
    </source>
</evidence>
<feature type="transmembrane region" description="Helical" evidence="1">
    <location>
        <begin position="302"/>
        <end position="323"/>
    </location>
</feature>
<keyword evidence="1" id="KW-0472">Membrane</keyword>
<feature type="transmembrane region" description="Helical" evidence="1">
    <location>
        <begin position="207"/>
        <end position="225"/>
    </location>
</feature>
<dbReference type="AlphaFoldDB" id="A0A1W2H322"/>
<feature type="transmembrane region" description="Helical" evidence="1">
    <location>
        <begin position="12"/>
        <end position="34"/>
    </location>
</feature>
<evidence type="ECO:0000256" key="1">
    <source>
        <dbReference type="SAM" id="Phobius"/>
    </source>
</evidence>
<feature type="transmembrane region" description="Helical" evidence="1">
    <location>
        <begin position="272"/>
        <end position="290"/>
    </location>
</feature>
<dbReference type="OrthoDB" id="9788724at2"/>
<dbReference type="Pfam" id="PF16401">
    <property type="entry name" value="DUF5009"/>
    <property type="match status" value="1"/>
</dbReference>
<dbReference type="RefSeq" id="WP_084120102.1">
    <property type="nucleotide sequence ID" value="NZ_LT838813.1"/>
</dbReference>
<keyword evidence="4" id="KW-1185">Reference proteome</keyword>
<keyword evidence="3" id="KW-0012">Acyltransferase</keyword>
<keyword evidence="1" id="KW-1133">Transmembrane helix</keyword>
<sequence length="401" mass="45340">MAIHAQLSSPVRVYSIDVFRAITMLLMIFVNDLWTLKEIPDWLGHVPTEVDGMGLADVVFPAFLVIVGLSIPFAISKRIQKGEGIYDTLRHIFFRTLALLTMGVFHVNLENYNRTEAVLSKPLWQILMTIAFFLIWLDYTSYLNKRMNNLLQVTGVLLLGVLAYLYVGGTVENPTWMEFHWWGILGLIGWAYLIASLIYLAFRENMAVYISFFLFFLFFNSAEKLGWLEFLNSIKPYFWISGNGSNPAFSMAGVVIGLYYKNYLSSGKFKNYGLVLGSSAMILIAFGLLTRPLWGIHKIGASPSWVTICTGLSFLVLAGLIWLTDKKGKADWFNIIKPAGTSTLTCYLLPYIHYALFSMVGIVLPLTLRTGYVGILKSLLYSLIIILITGLLEKNRIRLKI</sequence>
<dbReference type="InterPro" id="IPR032176">
    <property type="entry name" value="DUF5009"/>
</dbReference>
<evidence type="ECO:0000259" key="2">
    <source>
        <dbReference type="Pfam" id="PF16401"/>
    </source>
</evidence>
<dbReference type="EMBL" id="LT838813">
    <property type="protein sequence ID" value="SMD43347.1"/>
    <property type="molecule type" value="Genomic_DNA"/>
</dbReference>
<feature type="transmembrane region" description="Helical" evidence="1">
    <location>
        <begin position="179"/>
        <end position="200"/>
    </location>
</feature>
<keyword evidence="1" id="KW-0812">Transmembrane</keyword>
<gene>
    <name evidence="3" type="ORF">SAMN00777080_1937</name>
</gene>
<feature type="transmembrane region" description="Helical" evidence="1">
    <location>
        <begin position="372"/>
        <end position="392"/>
    </location>
</feature>